<proteinExistence type="predicted"/>
<evidence type="ECO:0000313" key="2">
    <source>
        <dbReference type="Proteomes" id="UP000242664"/>
    </source>
</evidence>
<dbReference type="Proteomes" id="UP000242664">
    <property type="component" value="Unassembled WGS sequence"/>
</dbReference>
<organism evidence="1 2">
    <name type="scientific">Vibrio antiquarius (strain Ex25)</name>
    <dbReference type="NCBI Taxonomy" id="150340"/>
    <lineage>
        <taxon>Bacteria</taxon>
        <taxon>Pseudomonadati</taxon>
        <taxon>Pseudomonadota</taxon>
        <taxon>Gammaproteobacteria</taxon>
        <taxon>Vibrionales</taxon>
        <taxon>Vibrionaceae</taxon>
        <taxon>Vibrio</taxon>
        <taxon>Vibrio diabolicus subgroup</taxon>
    </lineage>
</organism>
<gene>
    <name evidence="1" type="ORF">VEx25_B0166</name>
</gene>
<evidence type="ECO:0000313" key="1">
    <source>
        <dbReference type="EMBL" id="EDN58106.1"/>
    </source>
</evidence>
<dbReference type="EMBL" id="DS267811">
    <property type="protein sequence ID" value="EDN58106.1"/>
    <property type="molecule type" value="Genomic_DNA"/>
</dbReference>
<accession>A0ABM9WXD7</accession>
<keyword evidence="2" id="KW-1185">Reference proteome</keyword>
<reference evidence="2" key="1">
    <citation type="submission" date="2006-10" db="EMBL/GenBank/DDBJ databases">
        <authorList>
            <person name="Heidelberg J."/>
            <person name="Sebastian Y."/>
        </authorList>
    </citation>
    <scope>NUCLEOTIDE SEQUENCE [LARGE SCALE GENOMIC DNA]</scope>
    <source>
        <strain evidence="2">EX25</strain>
    </source>
</reference>
<name>A0ABM9WXD7_VIBAE</name>
<protein>
    <submittedName>
        <fullName evidence="1">Uncharacterized protein</fullName>
    </submittedName>
</protein>
<sequence>MTALGVWVQVGLCFQGGTASLRWWPCSHLNSVLGNQNQYVIMNKEHSEAFILEIDKVLAPSGFKFIKSRGVWERKVGKVDVEWFHLNFGLTVLNPSFGVKYKDIEKVLPREMRCIGGVSRMLSSITGNSYTDAISPIAFAYMVKQLLPIELEKLRDRKRVIESLKSEDVKVWPVFSYSTRIRLLPLLLSKTSPNEAIKYMAYFESELRTRYQLIPNYDAFKGYLLKHLKA</sequence>